<evidence type="ECO:0000313" key="3">
    <source>
        <dbReference type="EMBL" id="CAJ1580237.1"/>
    </source>
</evidence>
<dbReference type="Proteomes" id="UP001190466">
    <property type="component" value="Chromosome"/>
</dbReference>
<name>A0ABN9P1U1_9MYCO</name>
<evidence type="ECO:0008006" key="5">
    <source>
        <dbReference type="Google" id="ProtNLM"/>
    </source>
</evidence>
<feature type="transmembrane region" description="Helical" evidence="2">
    <location>
        <begin position="81"/>
        <end position="114"/>
    </location>
</feature>
<evidence type="ECO:0000256" key="2">
    <source>
        <dbReference type="SAM" id="Phobius"/>
    </source>
</evidence>
<dbReference type="RefSeq" id="WP_316514668.1">
    <property type="nucleotide sequence ID" value="NZ_OY726395.1"/>
</dbReference>
<accession>A0ABN9P1U1</accession>
<feature type="transmembrane region" description="Helical" evidence="2">
    <location>
        <begin position="12"/>
        <end position="39"/>
    </location>
</feature>
<sequence length="311" mass="32246">MRVVVPVLEPFTGVAMAVVVAPATVVMIVTTAAMVMIVAPATVVMIVTTAAMVMVVAPAAVVMIVPVAITTVAVIVPITVVIVIVIVVVPVAIVVVIVPVTVVVAVVATVVVIVPITTPGARFVVMFKLAVVPQLAVMLVAVVVGVVVAMNSHEPTDPVTADRGDALSTSGRVRPAVVPTSGPLAILDVSSLAECALRVAALATANFRGTTLAALKPAHRALPVRVSSVGRLPSGLRTASRRAVHLVAAATLAAVVAVPGARRQPAVLTNEGQRGVRSRDLPRGSDRNQRLHRRIAWRTDRAVGTYEHHRR</sequence>
<organism evidence="3 4">
    <name type="scientific">[Mycobacterium] wendilense</name>
    <dbReference type="NCBI Taxonomy" id="3064284"/>
    <lineage>
        <taxon>Bacteria</taxon>
        <taxon>Bacillati</taxon>
        <taxon>Actinomycetota</taxon>
        <taxon>Actinomycetes</taxon>
        <taxon>Mycobacteriales</taxon>
        <taxon>Mycobacteriaceae</taxon>
        <taxon>Mycolicibacter</taxon>
    </lineage>
</organism>
<keyword evidence="2" id="KW-0472">Membrane</keyword>
<reference evidence="3 4" key="1">
    <citation type="submission" date="2023-08" db="EMBL/GenBank/DDBJ databases">
        <authorList>
            <person name="Folkvardsen B D."/>
            <person name="Norman A."/>
        </authorList>
    </citation>
    <scope>NUCLEOTIDE SEQUENCE [LARGE SCALE GENOMIC DNA]</scope>
    <source>
        <strain evidence="3 4">Mu0050</strain>
    </source>
</reference>
<feature type="transmembrane region" description="Helical" evidence="2">
    <location>
        <begin position="51"/>
        <end position="75"/>
    </location>
</feature>
<keyword evidence="2" id="KW-0812">Transmembrane</keyword>
<evidence type="ECO:0000256" key="1">
    <source>
        <dbReference type="SAM" id="MobiDB-lite"/>
    </source>
</evidence>
<evidence type="ECO:0000313" key="4">
    <source>
        <dbReference type="Proteomes" id="UP001190466"/>
    </source>
</evidence>
<feature type="region of interest" description="Disordered" evidence="1">
    <location>
        <begin position="268"/>
        <end position="288"/>
    </location>
</feature>
<gene>
    <name evidence="3" type="ORF">MU0050_000930</name>
</gene>
<proteinExistence type="predicted"/>
<feature type="transmembrane region" description="Helical" evidence="2">
    <location>
        <begin position="126"/>
        <end position="150"/>
    </location>
</feature>
<feature type="compositionally biased region" description="Basic and acidic residues" evidence="1">
    <location>
        <begin position="277"/>
        <end position="288"/>
    </location>
</feature>
<protein>
    <recommendedName>
        <fullName evidence="5">ABC transmembrane type-1 domain-containing protein</fullName>
    </recommendedName>
</protein>
<keyword evidence="2" id="KW-1133">Transmembrane helix</keyword>
<dbReference type="EMBL" id="OY726395">
    <property type="protein sequence ID" value="CAJ1580237.1"/>
    <property type="molecule type" value="Genomic_DNA"/>
</dbReference>
<keyword evidence="4" id="KW-1185">Reference proteome</keyword>